<reference evidence="2 3" key="1">
    <citation type="submission" date="2024-04" db="EMBL/GenBank/DDBJ databases">
        <title>genome sequences of Mucor flavus KT1a and Helicostylum pulchrum KT1b strains isolated from the surface of a dry-aged beef.</title>
        <authorList>
            <person name="Toyotome T."/>
            <person name="Hosono M."/>
            <person name="Torimaru M."/>
            <person name="Fukuda K."/>
            <person name="Mikami N."/>
        </authorList>
    </citation>
    <scope>NUCLEOTIDE SEQUENCE [LARGE SCALE GENOMIC DNA]</scope>
    <source>
        <strain evidence="2 3">KT1a</strain>
    </source>
</reference>
<dbReference type="EMBL" id="BAABUK010000017">
    <property type="protein sequence ID" value="GAA5813536.1"/>
    <property type="molecule type" value="Genomic_DNA"/>
</dbReference>
<keyword evidence="3" id="KW-1185">Reference proteome</keyword>
<dbReference type="Proteomes" id="UP001473302">
    <property type="component" value="Unassembled WGS sequence"/>
</dbReference>
<feature type="region of interest" description="Disordered" evidence="1">
    <location>
        <begin position="1"/>
        <end position="35"/>
    </location>
</feature>
<sequence>MPHKRAKASIRKARKAEVDLPVTGDDTMSSADTPKGFSRLFRFKEMAIKRQQEKIDIKNGVKTEETTKNIGIQPGEKMKDFVQRVESEYKSDMLSAQKASKPVSDRKKRNQETRKQKKSAKILKEAEFFGGRDFDDLKDEVKFGEVADAPPVLNKVPKVRGREKQIMEAAKLKQAAATAKGTTTKGTTTKGKTTTETPAAGKKDTGYESEEDENMKLLKASHKRSLKQMSAAARKHLDNERDMVIEAYRAKKAKRMDGFANK</sequence>
<feature type="compositionally biased region" description="Basic residues" evidence="1">
    <location>
        <begin position="1"/>
        <end position="14"/>
    </location>
</feature>
<protein>
    <submittedName>
        <fullName evidence="2">Uncharacterized protein</fullName>
    </submittedName>
</protein>
<evidence type="ECO:0000313" key="3">
    <source>
        <dbReference type="Proteomes" id="UP001473302"/>
    </source>
</evidence>
<proteinExistence type="predicted"/>
<feature type="region of interest" description="Disordered" evidence="1">
    <location>
        <begin position="91"/>
        <end position="120"/>
    </location>
</feature>
<name>A0ABP9Z348_9FUNG</name>
<dbReference type="PANTHER" id="PTHR21838">
    <property type="entry name" value="COILED-COIL DOMAIN-CONTAINING PROTEIN 137"/>
    <property type="match status" value="1"/>
</dbReference>
<feature type="compositionally biased region" description="Low complexity" evidence="1">
    <location>
        <begin position="172"/>
        <end position="200"/>
    </location>
</feature>
<organism evidence="2 3">
    <name type="scientific">Mucor flavus</name>
    <dbReference type="NCBI Taxonomy" id="439312"/>
    <lineage>
        <taxon>Eukaryota</taxon>
        <taxon>Fungi</taxon>
        <taxon>Fungi incertae sedis</taxon>
        <taxon>Mucoromycota</taxon>
        <taxon>Mucoromycotina</taxon>
        <taxon>Mucoromycetes</taxon>
        <taxon>Mucorales</taxon>
        <taxon>Mucorineae</taxon>
        <taxon>Mucoraceae</taxon>
        <taxon>Mucor</taxon>
    </lineage>
</organism>
<evidence type="ECO:0000313" key="2">
    <source>
        <dbReference type="EMBL" id="GAA5813536.1"/>
    </source>
</evidence>
<comment type="caution">
    <text evidence="2">The sequence shown here is derived from an EMBL/GenBank/DDBJ whole genome shotgun (WGS) entry which is preliminary data.</text>
</comment>
<evidence type="ECO:0000256" key="1">
    <source>
        <dbReference type="SAM" id="MobiDB-lite"/>
    </source>
</evidence>
<feature type="region of interest" description="Disordered" evidence="1">
    <location>
        <begin position="170"/>
        <end position="213"/>
    </location>
</feature>
<gene>
    <name evidence="2" type="ORF">MFLAVUS_007015</name>
</gene>
<accession>A0ABP9Z348</accession>
<dbReference type="PANTHER" id="PTHR21838:SF2">
    <property type="entry name" value="COILED-COIL DOMAIN-CONTAINING PROTEIN 137"/>
    <property type="match status" value="1"/>
</dbReference>
<dbReference type="InterPro" id="IPR026680">
    <property type="entry name" value="CCDC137"/>
</dbReference>